<protein>
    <recommendedName>
        <fullName evidence="3">C2H2-type domain-containing protein</fullName>
    </recommendedName>
</protein>
<keyword evidence="5" id="KW-1185">Reference proteome</keyword>
<feature type="region of interest" description="Disordered" evidence="2">
    <location>
        <begin position="1"/>
        <end position="116"/>
    </location>
</feature>
<dbReference type="GO" id="GO:0008270">
    <property type="term" value="F:zinc ion binding"/>
    <property type="evidence" value="ECO:0007669"/>
    <property type="project" value="UniProtKB-KW"/>
</dbReference>
<dbReference type="AlphaFoldDB" id="A0A8E2JVX9"/>
<feature type="compositionally biased region" description="Basic and acidic residues" evidence="2">
    <location>
        <begin position="1"/>
        <end position="13"/>
    </location>
</feature>
<dbReference type="PROSITE" id="PS50157">
    <property type="entry name" value="ZINC_FINGER_C2H2_2"/>
    <property type="match status" value="1"/>
</dbReference>
<evidence type="ECO:0000313" key="5">
    <source>
        <dbReference type="Proteomes" id="UP000250140"/>
    </source>
</evidence>
<reference evidence="4 5" key="1">
    <citation type="journal article" date="2016" name="Nat. Commun.">
        <title>Ectomycorrhizal ecology is imprinted in the genome of the dominant symbiotic fungus Cenococcum geophilum.</title>
        <authorList>
            <consortium name="DOE Joint Genome Institute"/>
            <person name="Peter M."/>
            <person name="Kohler A."/>
            <person name="Ohm R.A."/>
            <person name="Kuo A."/>
            <person name="Krutzmann J."/>
            <person name="Morin E."/>
            <person name="Arend M."/>
            <person name="Barry K.W."/>
            <person name="Binder M."/>
            <person name="Choi C."/>
            <person name="Clum A."/>
            <person name="Copeland A."/>
            <person name="Grisel N."/>
            <person name="Haridas S."/>
            <person name="Kipfer T."/>
            <person name="LaButti K."/>
            <person name="Lindquist E."/>
            <person name="Lipzen A."/>
            <person name="Maire R."/>
            <person name="Meier B."/>
            <person name="Mihaltcheva S."/>
            <person name="Molinier V."/>
            <person name="Murat C."/>
            <person name="Poggeler S."/>
            <person name="Quandt C.A."/>
            <person name="Sperisen C."/>
            <person name="Tritt A."/>
            <person name="Tisserant E."/>
            <person name="Crous P.W."/>
            <person name="Henrissat B."/>
            <person name="Nehls U."/>
            <person name="Egli S."/>
            <person name="Spatafora J.W."/>
            <person name="Grigoriev I.V."/>
            <person name="Martin F.M."/>
        </authorList>
    </citation>
    <scope>NUCLEOTIDE SEQUENCE [LARGE SCALE GENOMIC DNA]</scope>
    <source>
        <strain evidence="4 5">CBS 207.34</strain>
    </source>
</reference>
<dbReference type="SMART" id="SM00355">
    <property type="entry name" value="ZnF_C2H2"/>
    <property type="match status" value="2"/>
</dbReference>
<keyword evidence="1" id="KW-0479">Metal-binding</keyword>
<feature type="compositionally biased region" description="Low complexity" evidence="2">
    <location>
        <begin position="51"/>
        <end position="80"/>
    </location>
</feature>
<feature type="compositionally biased region" description="Low complexity" evidence="2">
    <location>
        <begin position="23"/>
        <end position="39"/>
    </location>
</feature>
<keyword evidence="1" id="KW-0862">Zinc</keyword>
<evidence type="ECO:0000313" key="4">
    <source>
        <dbReference type="EMBL" id="OCL11609.1"/>
    </source>
</evidence>
<dbReference type="PROSITE" id="PS00028">
    <property type="entry name" value="ZINC_FINGER_C2H2_1"/>
    <property type="match status" value="1"/>
</dbReference>
<evidence type="ECO:0000256" key="2">
    <source>
        <dbReference type="SAM" id="MobiDB-lite"/>
    </source>
</evidence>
<keyword evidence="1" id="KW-0863">Zinc-finger</keyword>
<dbReference type="Proteomes" id="UP000250140">
    <property type="component" value="Unassembled WGS sequence"/>
</dbReference>
<sequence>MERKQQHSGKGKESQPAQQNGKASPSLASRIASSASSLAKEFGESTSGNELSNSLASTPSLSSKLQNGSSSSTPSTWTETFPLRNGRPAANGRSSNGHTLPIDEGFRSPSFQHPQDQDFNDFLEGKSGFFHNAMLTANQNLPSWTGEFQHQPWSNGYYSDGTVNPSGPTAGYHGMYSEYDDGADVRMLLSDPDFMMDTHSTDAIEESSEQTAMDLFGEEYSPGEERAADRIKASLPPPPTHQPILPDNPLNLKPDFAPFTATNAAFYQDIPEATSNLGSEDESYMYFTTQSERERLISEWDEVLNSYTDEVWGHMLPAVKEARSQLKEVKSGSKRLDNKAVTRLRMILGHVVQSAHSSLTNKQTSSVDSSSQALRQQGIVDNTWESTQENGTQNAGVGVHQPFLNRSKTNQVTQLYSSESSIRDEMLAEKIHRIEHRHEQRKDSPMMEREADDEVSVPTFHCPWIRCHQRFNNATELRLHTSVHTQYACPHEHCIASFQSHEEWAEHIKGPHHDLLDTGFRSRRDSNA</sequence>
<dbReference type="OrthoDB" id="5337545at2759"/>
<evidence type="ECO:0000256" key="1">
    <source>
        <dbReference type="PROSITE-ProRule" id="PRU00042"/>
    </source>
</evidence>
<evidence type="ECO:0000259" key="3">
    <source>
        <dbReference type="PROSITE" id="PS50157"/>
    </source>
</evidence>
<dbReference type="EMBL" id="KV749024">
    <property type="protein sequence ID" value="OCL11609.1"/>
    <property type="molecule type" value="Genomic_DNA"/>
</dbReference>
<proteinExistence type="predicted"/>
<feature type="domain" description="C2H2-type" evidence="3">
    <location>
        <begin position="460"/>
        <end position="485"/>
    </location>
</feature>
<accession>A0A8E2JVX9</accession>
<name>A0A8E2JVX9_9PEZI</name>
<organism evidence="4 5">
    <name type="scientific">Glonium stellatum</name>
    <dbReference type="NCBI Taxonomy" id="574774"/>
    <lineage>
        <taxon>Eukaryota</taxon>
        <taxon>Fungi</taxon>
        <taxon>Dikarya</taxon>
        <taxon>Ascomycota</taxon>
        <taxon>Pezizomycotina</taxon>
        <taxon>Dothideomycetes</taxon>
        <taxon>Pleosporomycetidae</taxon>
        <taxon>Gloniales</taxon>
        <taxon>Gloniaceae</taxon>
        <taxon>Glonium</taxon>
    </lineage>
</organism>
<dbReference type="InterPro" id="IPR013087">
    <property type="entry name" value="Znf_C2H2_type"/>
</dbReference>
<gene>
    <name evidence="4" type="ORF">AOQ84DRAFT_184026</name>
</gene>